<gene>
    <name evidence="10 12" type="primary">leuD</name>
    <name evidence="12" type="ORF">ICMP_409</name>
</gene>
<dbReference type="GO" id="GO:0016853">
    <property type="term" value="F:isomerase activity"/>
    <property type="evidence" value="ECO:0007669"/>
    <property type="project" value="UniProtKB-KW"/>
</dbReference>
<dbReference type="Pfam" id="PF00694">
    <property type="entry name" value="Aconitase_C"/>
    <property type="match status" value="1"/>
</dbReference>
<dbReference type="InterPro" id="IPR015928">
    <property type="entry name" value="Aconitase/3IPM_dehydase_swvl"/>
</dbReference>
<dbReference type="STRING" id="476281.ICMP_409"/>
<evidence type="ECO:0000256" key="10">
    <source>
        <dbReference type="HAMAP-Rule" id="MF_01031"/>
    </source>
</evidence>
<dbReference type="EC" id="4.2.1.33" evidence="10"/>
<name>C5WD56_9ENTR</name>
<dbReference type="SUPFAM" id="SSF52016">
    <property type="entry name" value="LeuD/IlvD-like"/>
    <property type="match status" value="1"/>
</dbReference>
<organism evidence="12 13">
    <name type="scientific">Candidatus Ishikawaella capsulata Mpkobe</name>
    <dbReference type="NCBI Taxonomy" id="476281"/>
    <lineage>
        <taxon>Bacteria</taxon>
        <taxon>Pseudomonadati</taxon>
        <taxon>Pseudomonadota</taxon>
        <taxon>Gammaproteobacteria</taxon>
        <taxon>Enterobacterales</taxon>
        <taxon>Enterobacteriaceae</taxon>
        <taxon>Candidatus Ishikawella</taxon>
    </lineage>
</organism>
<dbReference type="InterPro" id="IPR004431">
    <property type="entry name" value="3-IsopropMal_deHydase_ssu"/>
</dbReference>
<evidence type="ECO:0000256" key="2">
    <source>
        <dbReference type="ARBA" id="ARBA00002695"/>
    </source>
</evidence>
<evidence type="ECO:0000256" key="6">
    <source>
        <dbReference type="ARBA" id="ARBA00022430"/>
    </source>
</evidence>
<dbReference type="GO" id="GO:0009316">
    <property type="term" value="C:3-isopropylmalate dehydratase complex"/>
    <property type="evidence" value="ECO:0007669"/>
    <property type="project" value="InterPro"/>
</dbReference>
<evidence type="ECO:0000313" key="13">
    <source>
        <dbReference type="Proteomes" id="UP000061704"/>
    </source>
</evidence>
<reference evidence="12 13" key="1">
    <citation type="journal article" date="2011" name="Genome Biol. Evol.">
        <title>Reductive evolution of bacterial genome in insect gut environment.</title>
        <authorList>
            <person name="Nikoh N."/>
            <person name="Hosokawa T."/>
            <person name="Ohshima K."/>
            <person name="Hattori M."/>
            <person name="Fukatsu T."/>
        </authorList>
    </citation>
    <scope>NUCLEOTIDE SEQUENCE [LARGE SCALE GENOMIC DNA]</scope>
    <source>
        <strain evidence="12 13">Mpkobe</strain>
    </source>
</reference>
<protein>
    <recommendedName>
        <fullName evidence="10">3-isopropylmalate dehydratase small subunit</fullName>
        <ecNumber evidence="10">4.2.1.33</ecNumber>
    </recommendedName>
    <alternativeName>
        <fullName evidence="10">Alpha-IPM isomerase</fullName>
        <shortName evidence="10">IPMI</shortName>
    </alternativeName>
    <alternativeName>
        <fullName evidence="10">Isopropylmalate isomerase</fullName>
    </alternativeName>
</protein>
<dbReference type="FunFam" id="3.20.19.10:FF:000003">
    <property type="entry name" value="3-isopropylmalate dehydratase small subunit"/>
    <property type="match status" value="1"/>
</dbReference>
<dbReference type="InterPro" id="IPR033940">
    <property type="entry name" value="IPMI_Swivel"/>
</dbReference>
<evidence type="ECO:0000256" key="8">
    <source>
        <dbReference type="ARBA" id="ARBA00023239"/>
    </source>
</evidence>
<dbReference type="InterPro" id="IPR000573">
    <property type="entry name" value="AconitaseA/IPMdHydase_ssu_swvl"/>
</dbReference>
<dbReference type="PANTHER" id="PTHR43345">
    <property type="entry name" value="3-ISOPROPYLMALATE DEHYDRATASE SMALL SUBUNIT 2-RELATED-RELATED"/>
    <property type="match status" value="1"/>
</dbReference>
<dbReference type="HOGENOM" id="CLU_081378_0_3_6"/>
<comment type="function">
    <text evidence="2 10">Catalyzes the isomerization between 2-isopropylmalate and 3-isopropylmalate, via the formation of 2-isopropylmaleate.</text>
</comment>
<proteinExistence type="inferred from homology"/>
<comment type="subunit">
    <text evidence="5 10">Heterodimer of LeuC and LeuD.</text>
</comment>
<keyword evidence="8 10" id="KW-0456">Lyase</keyword>
<evidence type="ECO:0000256" key="5">
    <source>
        <dbReference type="ARBA" id="ARBA00011271"/>
    </source>
</evidence>
<dbReference type="KEGG" id="icp:ICMP_409"/>
<evidence type="ECO:0000259" key="11">
    <source>
        <dbReference type="Pfam" id="PF00694"/>
    </source>
</evidence>
<keyword evidence="13" id="KW-1185">Reference proteome</keyword>
<dbReference type="Proteomes" id="UP000061704">
    <property type="component" value="Chromosome"/>
</dbReference>
<dbReference type="HAMAP" id="MF_01031">
    <property type="entry name" value="LeuD_type1"/>
    <property type="match status" value="1"/>
</dbReference>
<keyword evidence="12" id="KW-0413">Isomerase</keyword>
<feature type="domain" description="Aconitase A/isopropylmalate dehydratase small subunit swivel" evidence="11">
    <location>
        <begin position="17"/>
        <end position="140"/>
    </location>
</feature>
<dbReference type="GO" id="GO:0009098">
    <property type="term" value="P:L-leucine biosynthetic process"/>
    <property type="evidence" value="ECO:0007669"/>
    <property type="project" value="UniProtKB-UniRule"/>
</dbReference>
<keyword evidence="7 10" id="KW-0028">Amino-acid biosynthesis</keyword>
<dbReference type="CDD" id="cd01577">
    <property type="entry name" value="IPMI_Swivel"/>
    <property type="match status" value="1"/>
</dbReference>
<dbReference type="GO" id="GO:0003861">
    <property type="term" value="F:3-isopropylmalate dehydratase activity"/>
    <property type="evidence" value="ECO:0007669"/>
    <property type="project" value="UniProtKB-UniRule"/>
</dbReference>
<accession>C5WD56</accession>
<dbReference type="UniPathway" id="UPA00048">
    <property type="reaction ID" value="UER00071"/>
</dbReference>
<keyword evidence="6 10" id="KW-0432">Leucine biosynthesis</keyword>
<evidence type="ECO:0000256" key="4">
    <source>
        <dbReference type="ARBA" id="ARBA00009845"/>
    </source>
</evidence>
<dbReference type="InterPro" id="IPR050075">
    <property type="entry name" value="LeuD"/>
</dbReference>
<dbReference type="EMBL" id="AP010872">
    <property type="protein sequence ID" value="BAH83262.1"/>
    <property type="molecule type" value="Genomic_DNA"/>
</dbReference>
<dbReference type="AlphaFoldDB" id="C5WD56"/>
<dbReference type="PANTHER" id="PTHR43345:SF5">
    <property type="entry name" value="3-ISOPROPYLMALATE DEHYDRATASE SMALL SUBUNIT"/>
    <property type="match status" value="1"/>
</dbReference>
<evidence type="ECO:0000313" key="12">
    <source>
        <dbReference type="EMBL" id="BAH83262.1"/>
    </source>
</evidence>
<dbReference type="NCBIfam" id="NF002458">
    <property type="entry name" value="PRK01641.1"/>
    <property type="match status" value="1"/>
</dbReference>
<evidence type="ECO:0000256" key="3">
    <source>
        <dbReference type="ARBA" id="ARBA00004729"/>
    </source>
</evidence>
<evidence type="ECO:0000256" key="1">
    <source>
        <dbReference type="ARBA" id="ARBA00000491"/>
    </source>
</evidence>
<evidence type="ECO:0000256" key="9">
    <source>
        <dbReference type="ARBA" id="ARBA00023304"/>
    </source>
</evidence>
<dbReference type="Gene3D" id="3.20.19.10">
    <property type="entry name" value="Aconitase, domain 4"/>
    <property type="match status" value="1"/>
</dbReference>
<dbReference type="NCBIfam" id="TIGR00171">
    <property type="entry name" value="leuD"/>
    <property type="match status" value="1"/>
</dbReference>
<comment type="pathway">
    <text evidence="3 10">Amino-acid biosynthesis; L-leucine biosynthesis; L-leucine from 3-methyl-2-oxobutanoate: step 2/4.</text>
</comment>
<sequence length="215" mass="25353">MVIFQTLEIFYDRDLIMNVFKRHTGIVAPLNIANIDTDIIIPKQFLQKVTRFGFGKHLFHDWRFKDDLGNVLNEDFLLNQGKYQNATILLTRENFGCGSSREHAHWALTDFGFRVIIAPSFADIFYNNSYNNQLLLVKMNHTIIEEMFKIVLDNPGISFTVDLEKQEIITKEKVYLFKINSFYRYCIANGFDRISITLEHEESISRYEKENFIFL</sequence>
<comment type="catalytic activity">
    <reaction evidence="1 10">
        <text>(2R,3S)-3-isopropylmalate = (2S)-2-isopropylmalate</text>
        <dbReference type="Rhea" id="RHEA:32287"/>
        <dbReference type="ChEBI" id="CHEBI:1178"/>
        <dbReference type="ChEBI" id="CHEBI:35121"/>
        <dbReference type="EC" id="4.2.1.33"/>
    </reaction>
</comment>
<evidence type="ECO:0000256" key="7">
    <source>
        <dbReference type="ARBA" id="ARBA00022605"/>
    </source>
</evidence>
<comment type="similarity">
    <text evidence="4 10">Belongs to the LeuD family. LeuD type 1 subfamily.</text>
</comment>
<keyword evidence="9 10" id="KW-0100">Branched-chain amino acid biosynthesis</keyword>